<dbReference type="CDD" id="cd14792">
    <property type="entry name" value="GH27"/>
    <property type="match status" value="1"/>
</dbReference>
<comment type="caution">
    <text evidence="8">The sequence shown here is derived from an EMBL/GenBank/DDBJ whole genome shotgun (WGS) entry which is preliminary data.</text>
</comment>
<keyword evidence="4 5" id="KW-0326">Glycosidase</keyword>
<evidence type="ECO:0000256" key="2">
    <source>
        <dbReference type="ARBA" id="ARBA00022729"/>
    </source>
</evidence>
<dbReference type="Proteomes" id="UP001501207">
    <property type="component" value="Unassembled WGS sequence"/>
</dbReference>
<evidence type="ECO:0000256" key="3">
    <source>
        <dbReference type="ARBA" id="ARBA00022801"/>
    </source>
</evidence>
<dbReference type="Gene3D" id="3.20.20.70">
    <property type="entry name" value="Aldolase class I"/>
    <property type="match status" value="1"/>
</dbReference>
<dbReference type="PANTHER" id="PTHR11452:SF75">
    <property type="entry name" value="ALPHA-GALACTOSIDASE MEL1"/>
    <property type="match status" value="1"/>
</dbReference>
<dbReference type="Gene3D" id="2.60.40.10">
    <property type="entry name" value="Immunoglobulins"/>
    <property type="match status" value="1"/>
</dbReference>
<evidence type="ECO:0000256" key="5">
    <source>
        <dbReference type="RuleBase" id="RU361168"/>
    </source>
</evidence>
<reference evidence="9" key="1">
    <citation type="journal article" date="2019" name="Int. J. Syst. Evol. Microbiol.">
        <title>The Global Catalogue of Microorganisms (GCM) 10K type strain sequencing project: providing services to taxonomists for standard genome sequencing and annotation.</title>
        <authorList>
            <consortium name="The Broad Institute Genomics Platform"/>
            <consortium name="The Broad Institute Genome Sequencing Center for Infectious Disease"/>
            <person name="Wu L."/>
            <person name="Ma J."/>
        </authorList>
    </citation>
    <scope>NUCLEOTIDE SEQUENCE [LARGE SCALE GENOMIC DNA]</scope>
    <source>
        <strain evidence="9">JCM 17664</strain>
    </source>
</reference>
<dbReference type="EMBL" id="BAABFN010000020">
    <property type="protein sequence ID" value="GAA4317838.1"/>
    <property type="molecule type" value="Genomic_DNA"/>
</dbReference>
<dbReference type="InterPro" id="IPR017853">
    <property type="entry name" value="GH"/>
</dbReference>
<dbReference type="InterPro" id="IPR013785">
    <property type="entry name" value="Aldolase_TIM"/>
</dbReference>
<proteinExistence type="inferred from homology"/>
<keyword evidence="9" id="KW-1185">Reference proteome</keyword>
<gene>
    <name evidence="8" type="ORF">GCM10023143_30160</name>
</gene>
<dbReference type="Gene3D" id="2.60.40.1180">
    <property type="entry name" value="Golgi alpha-mannosidase II"/>
    <property type="match status" value="1"/>
</dbReference>
<dbReference type="InterPro" id="IPR002241">
    <property type="entry name" value="Glyco_hydro_27"/>
</dbReference>
<name>A0ABP8G615_9BACT</name>
<feature type="signal peptide" evidence="6">
    <location>
        <begin position="1"/>
        <end position="28"/>
    </location>
</feature>
<evidence type="ECO:0000313" key="8">
    <source>
        <dbReference type="EMBL" id="GAA4317838.1"/>
    </source>
</evidence>
<evidence type="ECO:0000259" key="7">
    <source>
        <dbReference type="Pfam" id="PF17801"/>
    </source>
</evidence>
<evidence type="ECO:0000256" key="6">
    <source>
        <dbReference type="SAM" id="SignalP"/>
    </source>
</evidence>
<dbReference type="InterPro" id="IPR041233">
    <property type="entry name" value="Melibiase_C"/>
</dbReference>
<dbReference type="InterPro" id="IPR013780">
    <property type="entry name" value="Glyco_hydro_b"/>
</dbReference>
<feature type="domain" description="Alpha galactosidase C-terminal" evidence="7">
    <location>
        <begin position="587"/>
        <end position="660"/>
    </location>
</feature>
<sequence>MDFVMIYRIRITVIVCFLTLLAPHTVSAQQDTAVFVRKSGWFETMLEVKRQERTLAHPWVVRKNHPDPKEVALWKFLRESFPARRAALEMSWEERDSIWNFHNQGFSFDLLGRHYVQGYVVSCHERGVQPVLRKKTFRNLKDVLVARKRYLDSREKEYVILTPAAGTAPRINGPAVYGVRPGHPVLYKVPVTGEAPVQLSVTGLPAGCTFDEASGVIRGVVNTPGDHVMVFHAVSRKGEDSLRFTLKVGDNIALTPPMGWCSWNCFGSDVTAKDIRQAVDAMVGSGLINYGWSYINIDDCWMNRPGPDDPVFKINDQIAEKYEAKEDLRRRLSRIRFDEQELVGRVRDEQGRILSNKDFPDMKALTGYIHGFGLKAGIYTSPGHVTCQNYIGAYGHEEQDARQFATWGFDFLKYDWCGYSLIAPDQSLKSLQQPYIVMHDALSGIDRDILFSICQYGRGDVWKWGASVGGNMWRTTSDVRDTWSSISEIGFGMAGKEKYAGPGHWNDPDQLVVGYVGWSKNLRPTYLSPNEQYLQVSLWSLLSAPLIISADLTRLDKFTLNLLTNREVIRVNQDVLGRQAHRVIEAGTVQVWAKPLADGSVAVGIFNLGEMPVDYQLDLKALGLEDPCTVRDLWRQKDVANRANTYSCSLNRHAVKLLKLTPLQRL</sequence>
<organism evidence="8 9">
    <name type="scientific">Compostibacter hankyongensis</name>
    <dbReference type="NCBI Taxonomy" id="1007089"/>
    <lineage>
        <taxon>Bacteria</taxon>
        <taxon>Pseudomonadati</taxon>
        <taxon>Bacteroidota</taxon>
        <taxon>Chitinophagia</taxon>
        <taxon>Chitinophagales</taxon>
        <taxon>Chitinophagaceae</taxon>
        <taxon>Compostibacter</taxon>
    </lineage>
</organism>
<accession>A0ABP8G615</accession>
<evidence type="ECO:0000256" key="4">
    <source>
        <dbReference type="ARBA" id="ARBA00023295"/>
    </source>
</evidence>
<dbReference type="InterPro" id="IPR013783">
    <property type="entry name" value="Ig-like_fold"/>
</dbReference>
<dbReference type="Pfam" id="PF17801">
    <property type="entry name" value="Melibiase_C"/>
    <property type="match status" value="1"/>
</dbReference>
<protein>
    <recommendedName>
        <fullName evidence="5">Alpha-galactosidase</fullName>
        <ecNumber evidence="5">3.2.1.22</ecNumber>
    </recommendedName>
    <alternativeName>
        <fullName evidence="5">Melibiase</fullName>
    </alternativeName>
</protein>
<dbReference type="SUPFAM" id="SSF51445">
    <property type="entry name" value="(Trans)glycosidases"/>
    <property type="match status" value="1"/>
</dbReference>
<dbReference type="PANTHER" id="PTHR11452">
    <property type="entry name" value="ALPHA-GALACTOSIDASE/ALPHA-N-ACETYLGALACTOSAMINIDASE"/>
    <property type="match status" value="1"/>
</dbReference>
<dbReference type="Pfam" id="PF16499">
    <property type="entry name" value="Melibiase_2"/>
    <property type="match status" value="1"/>
</dbReference>
<keyword evidence="2 6" id="KW-0732">Signal</keyword>
<evidence type="ECO:0000313" key="9">
    <source>
        <dbReference type="Proteomes" id="UP001501207"/>
    </source>
</evidence>
<dbReference type="SUPFAM" id="SSF51011">
    <property type="entry name" value="Glycosyl hydrolase domain"/>
    <property type="match status" value="1"/>
</dbReference>
<feature type="chain" id="PRO_5046181003" description="Alpha-galactosidase" evidence="6">
    <location>
        <begin position="29"/>
        <end position="666"/>
    </location>
</feature>
<evidence type="ECO:0000256" key="1">
    <source>
        <dbReference type="ARBA" id="ARBA00009743"/>
    </source>
</evidence>
<keyword evidence="5" id="KW-1015">Disulfide bond</keyword>
<dbReference type="PRINTS" id="PR00740">
    <property type="entry name" value="GLHYDRLASE27"/>
</dbReference>
<comment type="catalytic activity">
    <reaction evidence="5">
        <text>Hydrolysis of terminal, non-reducing alpha-D-galactose residues in alpha-D-galactosides, including galactose oligosaccharides, galactomannans and galactolipids.</text>
        <dbReference type="EC" id="3.2.1.22"/>
    </reaction>
</comment>
<keyword evidence="3 5" id="KW-0378">Hydrolase</keyword>
<comment type="similarity">
    <text evidence="1 5">Belongs to the glycosyl hydrolase 27 family.</text>
</comment>
<dbReference type="EC" id="3.2.1.22" evidence="5"/>